<dbReference type="Pfam" id="PF13606">
    <property type="entry name" value="Ank_3"/>
    <property type="match status" value="1"/>
</dbReference>
<name>A0A1Y1V7S5_9FUNG</name>
<evidence type="ECO:0000256" key="1">
    <source>
        <dbReference type="ARBA" id="ARBA00022737"/>
    </source>
</evidence>
<dbReference type="SUPFAM" id="SSF48403">
    <property type="entry name" value="Ankyrin repeat"/>
    <property type="match status" value="5"/>
</dbReference>
<evidence type="ECO:0000313" key="4">
    <source>
        <dbReference type="EMBL" id="ORX49345.1"/>
    </source>
</evidence>
<feature type="repeat" description="ANK" evidence="3">
    <location>
        <begin position="171"/>
        <end position="203"/>
    </location>
</feature>
<dbReference type="InterPro" id="IPR002110">
    <property type="entry name" value="Ankyrin_rpt"/>
</dbReference>
<keyword evidence="2 3" id="KW-0040">ANK repeat</keyword>
<feature type="repeat" description="ANK" evidence="3">
    <location>
        <begin position="825"/>
        <end position="857"/>
    </location>
</feature>
<proteinExistence type="predicted"/>
<dbReference type="PROSITE" id="PS50088">
    <property type="entry name" value="ANK_REPEAT"/>
    <property type="match status" value="13"/>
</dbReference>
<dbReference type="Proteomes" id="UP000193719">
    <property type="component" value="Unassembled WGS sequence"/>
</dbReference>
<dbReference type="Pfam" id="PF00023">
    <property type="entry name" value="Ank"/>
    <property type="match status" value="2"/>
</dbReference>
<dbReference type="SMART" id="SM00248">
    <property type="entry name" value="ANK"/>
    <property type="match status" value="29"/>
</dbReference>
<feature type="repeat" description="ANK" evidence="3">
    <location>
        <begin position="646"/>
        <end position="678"/>
    </location>
</feature>
<feature type="repeat" description="ANK" evidence="3">
    <location>
        <begin position="307"/>
        <end position="339"/>
    </location>
</feature>
<dbReference type="InterPro" id="IPR036770">
    <property type="entry name" value="Ankyrin_rpt-contain_sf"/>
</dbReference>
<feature type="repeat" description="ANK" evidence="3">
    <location>
        <begin position="614"/>
        <end position="646"/>
    </location>
</feature>
<evidence type="ECO:0000313" key="5">
    <source>
        <dbReference type="Proteomes" id="UP000193719"/>
    </source>
</evidence>
<feature type="repeat" description="ANK" evidence="3">
    <location>
        <begin position="1250"/>
        <end position="1282"/>
    </location>
</feature>
<organism evidence="4 5">
    <name type="scientific">Piromyces finnis</name>
    <dbReference type="NCBI Taxonomy" id="1754191"/>
    <lineage>
        <taxon>Eukaryota</taxon>
        <taxon>Fungi</taxon>
        <taxon>Fungi incertae sedis</taxon>
        <taxon>Chytridiomycota</taxon>
        <taxon>Chytridiomycota incertae sedis</taxon>
        <taxon>Neocallimastigomycetes</taxon>
        <taxon>Neocallimastigales</taxon>
        <taxon>Neocallimastigaceae</taxon>
        <taxon>Piromyces</taxon>
    </lineage>
</organism>
<dbReference type="Pfam" id="PF12796">
    <property type="entry name" value="Ank_2"/>
    <property type="match status" value="7"/>
</dbReference>
<protein>
    <submittedName>
        <fullName evidence="4">Ankyrin</fullName>
    </submittedName>
</protein>
<feature type="repeat" description="ANK" evidence="3">
    <location>
        <begin position="891"/>
        <end position="923"/>
    </location>
</feature>
<dbReference type="PRINTS" id="PR01415">
    <property type="entry name" value="ANKYRIN"/>
</dbReference>
<comment type="caution">
    <text evidence="4">The sequence shown here is derived from an EMBL/GenBank/DDBJ whole genome shotgun (WGS) entry which is preliminary data.</text>
</comment>
<feature type="repeat" description="ANK" evidence="3">
    <location>
        <begin position="1319"/>
        <end position="1351"/>
    </location>
</feature>
<feature type="repeat" description="ANK" evidence="3">
    <location>
        <begin position="1217"/>
        <end position="1249"/>
    </location>
</feature>
<evidence type="ECO:0000256" key="2">
    <source>
        <dbReference type="ARBA" id="ARBA00023043"/>
    </source>
</evidence>
<feature type="repeat" description="ANK" evidence="3">
    <location>
        <begin position="374"/>
        <end position="406"/>
    </location>
</feature>
<dbReference type="PROSITE" id="PS50297">
    <property type="entry name" value="ANK_REP_REGION"/>
    <property type="match status" value="9"/>
</dbReference>
<accession>A0A1Y1V7S5</accession>
<feature type="repeat" description="ANK" evidence="3">
    <location>
        <begin position="858"/>
        <end position="890"/>
    </location>
</feature>
<dbReference type="OrthoDB" id="2118844at2759"/>
<reference evidence="4 5" key="2">
    <citation type="submission" date="2016-08" db="EMBL/GenBank/DDBJ databases">
        <title>Pervasive Adenine N6-methylation of Active Genes in Fungi.</title>
        <authorList>
            <consortium name="DOE Joint Genome Institute"/>
            <person name="Mondo S.J."/>
            <person name="Dannebaum R.O."/>
            <person name="Kuo R.C."/>
            <person name="Labutti K."/>
            <person name="Haridas S."/>
            <person name="Kuo A."/>
            <person name="Salamov A."/>
            <person name="Ahrendt S.R."/>
            <person name="Lipzen A."/>
            <person name="Sullivan W."/>
            <person name="Andreopoulos W.B."/>
            <person name="Clum A."/>
            <person name="Lindquist E."/>
            <person name="Daum C."/>
            <person name="Ramamoorthy G.K."/>
            <person name="Gryganskyi A."/>
            <person name="Culley D."/>
            <person name="Magnuson J.K."/>
            <person name="James T.Y."/>
            <person name="O'Malley M.A."/>
            <person name="Stajich J.E."/>
            <person name="Spatafora J.W."/>
            <person name="Visel A."/>
            <person name="Grigoriev I.V."/>
        </authorList>
    </citation>
    <scope>NUCLEOTIDE SEQUENCE [LARGE SCALE GENOMIC DNA]</scope>
    <source>
        <strain evidence="5">finn</strain>
    </source>
</reference>
<feature type="repeat" description="ANK" evidence="3">
    <location>
        <begin position="958"/>
        <end position="990"/>
    </location>
</feature>
<sequence length="1438" mass="165101">MQENYRMRQQIELMNINKNDETSEIIFKKINIILNQSPNSIRNYFRRRKIDIATIGIENNPLIKAIEEEFSIEKINSLLKNFSSVKPKKKISKLDIEEIKIEINLNKEIINIIRNNNYEELKKFLEKESINLDFFKNYNNPLLFAIKNKSSFKIIEYLLQYNIDINFNEINGSCPLSEAVINNDKDVFNLLIKNGANINLLNFQKETPLLYLTKYKFLSKYFLAKFIDNNADVDTKDKNGDTTLMYLTKSNKASLVDFLLNQVILNNTFIINLITLGKNKENIDDKSFSQLLNKNYSKININIQDKNLNTPLINACYKGYYNIVDSLLKHNADVNIDNISKDRALFMAILKNNIEIAKLLLNTGKVEMNHKNKEGDSEISVACKNNNGEMINLLIKYHSNINNINNNGLYPVHIASINNTLDSLKALCTNNASIDVYNTIGNKCFSLACINNNSNIIDYLIKNYDIDYNYINYYGDTTLHQCCVLQKYDIVKFLLSLDKIDINISNGDGYTPFLYLCKNNNVELVKYIIDSNKIKNYDEKAYDNSFALFFAVNNNNIELIKLLLDHNLDMYNERNYRGYSCYTSFFMACSSYGSIDMMKPFIEHGIDINRPNSIGIYPIALACKSNNIEQVQYLLKNGANPNVRSYDTTPLILACEHANIGIIKELIKYGADVNFSNNENQTPLIALCNDTKRNNDIIQYIINRGGDIYCLDSYGNCLLYTIKISNRVDKEEVYDTLISAYKARNDYIGKNDDTTSFISNYDIYKSVLIELQNNTEINNEVILQKFTKDEIDHAFLQACIFSKFKIIKKLIELVPSINVNIRETNGDTPLVIACQSGESEIAMYLLNHNADPSIICECGSTALYVSSFSYDINLIRSLLNHGAQLNILCQYHISPLMEACRNGLDETTKLFLEYGADLNLQGSEGSSALQLACYNNNNSIVEELLKYETTNINIQTHEGYTPLMTSCNHKNRNITLQLLNAGANIYLKNNNGQTAFHIACTQKFNEIIDNFFEYPYKIDLLQKDKHGFAPYHTIKAYGHTNLLKPFINYEINYLKVIIGCYQCQHKTDLPENAIYYLTKENYDQFDQTKQTHPDIIASLQEKQKYMEKEKASLENFYILINRFKNSYLDFKELSSEEIDTLVIYCTIFGERELIYKLFEYKEKHPEFQLNVNAQDQDGNTVLHYISFIESKEFQFINPLASFFLRQPEINLNTQNKAGYTPLLFSCYRGINNISRVLINYGADVNIPNYYNETPLMVCCSNRAHDIVKLLLEHHADVNVQDTINGDTALTVANKYDYEADITSLLVKQGHADVNIANWEGETPLIRCCYANNIKCVKLLVENGANVNVQEKKFGYSPLMIAIENFNYNLANFLCENQANLELVNHKGDTALLLACSIYNKYGTELLIKHSANVKVKNHKGLTPKEIINKNNFNFIIGL</sequence>
<dbReference type="Gene3D" id="1.25.40.20">
    <property type="entry name" value="Ankyrin repeat-containing domain"/>
    <property type="match status" value="6"/>
</dbReference>
<dbReference type="EMBL" id="MCFH01000024">
    <property type="protein sequence ID" value="ORX49345.1"/>
    <property type="molecule type" value="Genomic_DNA"/>
</dbReference>
<evidence type="ECO:0000256" key="3">
    <source>
        <dbReference type="PROSITE-ProRule" id="PRU00023"/>
    </source>
</evidence>
<reference evidence="4 5" key="1">
    <citation type="submission" date="2016-08" db="EMBL/GenBank/DDBJ databases">
        <title>Genomes of anaerobic fungi encode conserved fungal cellulosomes for biomass hydrolysis.</title>
        <authorList>
            <consortium name="DOE Joint Genome Institute"/>
            <person name="Haitjema C.H."/>
            <person name="Gilmore S.P."/>
            <person name="Henske J.K."/>
            <person name="Solomon K.V."/>
            <person name="De Groot R."/>
            <person name="Kuo A."/>
            <person name="Mondo S.J."/>
            <person name="Salamov A.A."/>
            <person name="Labutti K."/>
            <person name="Zhao Z."/>
            <person name="Chiniquy J."/>
            <person name="Barry K."/>
            <person name="Brewer H.M."/>
            <person name="Purvine S.O."/>
            <person name="Wright A.T."/>
            <person name="Boxma B."/>
            <person name="Van Alen T."/>
            <person name="Hackstein J.H."/>
            <person name="Baker S.E."/>
            <person name="Grigoriev I.V."/>
            <person name="O'Malley M.A."/>
        </authorList>
    </citation>
    <scope>NUCLEOTIDE SEQUENCE [LARGE SCALE GENOMIC DNA]</scope>
    <source>
        <strain evidence="5">finn</strain>
    </source>
</reference>
<feature type="repeat" description="ANK" evidence="3">
    <location>
        <begin position="407"/>
        <end position="439"/>
    </location>
</feature>
<keyword evidence="1" id="KW-0677">Repeat</keyword>
<keyword evidence="5" id="KW-1185">Reference proteome</keyword>
<gene>
    <name evidence="4" type="ORF">BCR36DRAFT_68543</name>
</gene>
<dbReference type="STRING" id="1754191.A0A1Y1V7S5"/>
<dbReference type="PANTHER" id="PTHR24198:SF165">
    <property type="entry name" value="ANKYRIN REPEAT-CONTAINING PROTEIN-RELATED"/>
    <property type="match status" value="1"/>
</dbReference>
<dbReference type="PANTHER" id="PTHR24198">
    <property type="entry name" value="ANKYRIN REPEAT AND PROTEIN KINASE DOMAIN-CONTAINING PROTEIN"/>
    <property type="match status" value="1"/>
</dbReference>